<feature type="transmembrane region" description="Helical" evidence="1">
    <location>
        <begin position="229"/>
        <end position="246"/>
    </location>
</feature>
<evidence type="ECO:0000313" key="2">
    <source>
        <dbReference type="EMBL" id="WTS18518.1"/>
    </source>
</evidence>
<feature type="transmembrane region" description="Helical" evidence="1">
    <location>
        <begin position="160"/>
        <end position="179"/>
    </location>
</feature>
<feature type="transmembrane region" description="Helical" evidence="1">
    <location>
        <begin position="72"/>
        <end position="92"/>
    </location>
</feature>
<feature type="transmembrane region" description="Helical" evidence="1">
    <location>
        <begin position="98"/>
        <end position="117"/>
    </location>
</feature>
<proteinExistence type="predicted"/>
<dbReference type="EMBL" id="CP108195">
    <property type="protein sequence ID" value="WTS18518.1"/>
    <property type="molecule type" value="Genomic_DNA"/>
</dbReference>
<evidence type="ECO:0008006" key="3">
    <source>
        <dbReference type="Google" id="ProtNLM"/>
    </source>
</evidence>
<dbReference type="InterPro" id="IPR007136">
    <property type="entry name" value="DUF347"/>
</dbReference>
<keyword evidence="1" id="KW-0812">Transmembrane</keyword>
<accession>A0AAU1UMU4</accession>
<reference evidence="2" key="1">
    <citation type="submission" date="2022-10" db="EMBL/GenBank/DDBJ databases">
        <title>The complete genomes of actinobacterial strains from the NBC collection.</title>
        <authorList>
            <person name="Joergensen T.S."/>
            <person name="Alvarez Arevalo M."/>
            <person name="Sterndorff E.B."/>
            <person name="Faurdal D."/>
            <person name="Vuksanovic O."/>
            <person name="Mourched A.-S."/>
            <person name="Charusanti P."/>
            <person name="Shaw S."/>
            <person name="Blin K."/>
            <person name="Weber T."/>
        </authorList>
    </citation>
    <scope>NUCLEOTIDE SEQUENCE</scope>
    <source>
        <strain evidence="2">NBC_00119</strain>
    </source>
</reference>
<protein>
    <recommendedName>
        <fullName evidence="3">Membrane-anchored protein</fullName>
    </recommendedName>
</protein>
<name>A0AAU1UMU4_9ACTN</name>
<keyword evidence="1" id="KW-0472">Membrane</keyword>
<dbReference type="Pfam" id="PF03988">
    <property type="entry name" value="DUF347"/>
    <property type="match status" value="4"/>
</dbReference>
<feature type="transmembrane region" description="Helical" evidence="1">
    <location>
        <begin position="47"/>
        <end position="65"/>
    </location>
</feature>
<sequence length="262" mass="28471">MRGVQPGLLTKVPEVTLIFWVAKLGTTAFGEAFSDYAFFNGYIGRNAVILMAMALLAGCLIVQVATKRYIPVVYWLTVTAVSIFGTMSADYLNLNLGMPLWGSTVMLLGLQAVVFIAWYTSQKTLDMHSINTRPREVFYWLTVIFTFALGTAAGDFAAGPLGLGTLASTFVFLAVILLPPAGYRWLRFNEVFAFWFAYTITRPLGASFADWLGVPAPYGDGLHLGTGPMSLATGAVLVAVLALVITRHRSETARQNPLPEVG</sequence>
<keyword evidence="1" id="KW-1133">Transmembrane helix</keyword>
<gene>
    <name evidence="2" type="ORF">OHU69_01300</name>
</gene>
<feature type="transmembrane region" description="Helical" evidence="1">
    <location>
        <begin position="137"/>
        <end position="154"/>
    </location>
</feature>
<evidence type="ECO:0000256" key="1">
    <source>
        <dbReference type="SAM" id="Phobius"/>
    </source>
</evidence>
<feature type="transmembrane region" description="Helical" evidence="1">
    <location>
        <begin position="191"/>
        <end position="209"/>
    </location>
</feature>
<dbReference type="AlphaFoldDB" id="A0AAU1UMU4"/>
<organism evidence="2">
    <name type="scientific">Streptomyces sp. NBC_00119</name>
    <dbReference type="NCBI Taxonomy" id="2975659"/>
    <lineage>
        <taxon>Bacteria</taxon>
        <taxon>Bacillati</taxon>
        <taxon>Actinomycetota</taxon>
        <taxon>Actinomycetes</taxon>
        <taxon>Kitasatosporales</taxon>
        <taxon>Streptomycetaceae</taxon>
        <taxon>Streptomyces</taxon>
    </lineage>
</organism>